<dbReference type="Pfam" id="PF14111">
    <property type="entry name" value="DUF4283"/>
    <property type="match status" value="1"/>
</dbReference>
<evidence type="ECO:0000256" key="1">
    <source>
        <dbReference type="SAM" id="Coils"/>
    </source>
</evidence>
<evidence type="ECO:0000259" key="4">
    <source>
        <dbReference type="Pfam" id="PF14111"/>
    </source>
</evidence>
<sequence length="1100" mass="124828">MIIRKDSEIVKEKVERKSIALKAKKQSSDKECLTSGSEDKSHASRDENSSIDDLALDNEYDKLCKMSLKIITKNKRLKATRNSLEKEIRELKDKLSTLEKNKGVNLECTICQSLKIQNGKLKEEALKLTKFEKSTHCLNKMLSNQKPSSDKLGLGFNSFEASSSGTKEIKFVKAQKKASSDGVDLEPDEWIKDSGCSKHMTGKRKLFSTYKAYNGGNVIFGSNLRNNIIGKGYSQNSKAYIILNKHTRKVEESFKVTFDKTPPPSKTSPLVDDDLDKEEAIKVTEKKNLESDIVDETLEINKIFNVKESRNHPLENMDSVGKSAPVLKACLKASKIRNIDGKNLGKDGNPLRPIRSDFNKGDSSFHVDLNTEQQNDGLYEDANFINCSFAKVVNSEKPSKKSMFRTLINSEHVENVDFVLPLATLTAAQQRCANSLVGYFVGKNVAFPLVQNYVTTTWGKFGFQKVIKDEDGFFYFKFSSLTGLEQVLEQGPWLIRNIPIILTKWSPNLSLTKDKVTKIHVMGYARALTEVSTEKELKKEVIMAVPEVEGTGHTNVKICHVFGNNVDLCPKRVVEIAKVNVEDKDDGFTTVTNRKKKAKQPQARKIESVKINKPKATFVYHPKISEPAHTMETESEDIDLFKLKNQFDSLRDQDDLLRKNDVGETSRANLKDQVNEDLNNDLESEVEEIVVESVNNPKGDLQGVLVSHLSRKRGSLFTIVIDWLVTTRWLLIVVLGYIIQEFFGTYSMKRIIRSEGFDTPRDGFGKYKLLLVVNNLVLLAFISTSRWIQDRRRISTANVEYLYWCTATNKVNIVSFMLILLRSTASYVRYQIKKNVNTVRVELDEAQKALDVNPNDSILRDKEAVYLQAFIEAKFDEERFLKKTKIKWLDVVTGPNVADVFVSQYEMFLRSDLTCQDLNSDALFVKQVSPDSCTNMVRPVSDEEIKVAMFSIGDDRAPGSDGYSSAFFKKGWDIIGSDVCHAIRYFFVSGRLLKEINHNFIALIPKVPTPLKVNEYRPISCCNVIYKCISKILTNRIINGIKEVVNENQSAFVLGRSISDNILITQELMHNYHRNRGPSRCAFKINIQKAYDTVDWQFLD</sequence>
<feature type="domain" description="Reverse transcriptase" evidence="3">
    <location>
        <begin position="1008"/>
        <end position="1100"/>
    </location>
</feature>
<gene>
    <name evidence="6" type="ORF">Tco_1123520</name>
</gene>
<reference evidence="6" key="1">
    <citation type="journal article" date="2022" name="Int. J. Mol. Sci.">
        <title>Draft Genome of Tanacetum Coccineum: Genomic Comparison of Closely Related Tanacetum-Family Plants.</title>
        <authorList>
            <person name="Yamashiro T."/>
            <person name="Shiraishi A."/>
            <person name="Nakayama K."/>
            <person name="Satake H."/>
        </authorList>
    </citation>
    <scope>NUCLEOTIDE SEQUENCE</scope>
</reference>
<evidence type="ECO:0000313" key="6">
    <source>
        <dbReference type="EMBL" id="GJU07090.1"/>
    </source>
</evidence>
<feature type="non-terminal residue" evidence="6">
    <location>
        <position position="1100"/>
    </location>
</feature>
<dbReference type="CDD" id="cd01650">
    <property type="entry name" value="RT_nLTR_like"/>
    <property type="match status" value="1"/>
</dbReference>
<dbReference type="InterPro" id="IPR025558">
    <property type="entry name" value="DUF4283"/>
</dbReference>
<evidence type="ECO:0000256" key="2">
    <source>
        <dbReference type="SAM" id="MobiDB-lite"/>
    </source>
</evidence>
<dbReference type="Proteomes" id="UP001151760">
    <property type="component" value="Unassembled WGS sequence"/>
</dbReference>
<dbReference type="InterPro" id="IPR000477">
    <property type="entry name" value="RT_dom"/>
</dbReference>
<evidence type="ECO:0000313" key="7">
    <source>
        <dbReference type="Proteomes" id="UP001151760"/>
    </source>
</evidence>
<organism evidence="6 7">
    <name type="scientific">Tanacetum coccineum</name>
    <dbReference type="NCBI Taxonomy" id="301880"/>
    <lineage>
        <taxon>Eukaryota</taxon>
        <taxon>Viridiplantae</taxon>
        <taxon>Streptophyta</taxon>
        <taxon>Embryophyta</taxon>
        <taxon>Tracheophyta</taxon>
        <taxon>Spermatophyta</taxon>
        <taxon>Magnoliopsida</taxon>
        <taxon>eudicotyledons</taxon>
        <taxon>Gunneridae</taxon>
        <taxon>Pentapetalae</taxon>
        <taxon>asterids</taxon>
        <taxon>campanulids</taxon>
        <taxon>Asterales</taxon>
        <taxon>Asteraceae</taxon>
        <taxon>Asteroideae</taxon>
        <taxon>Anthemideae</taxon>
        <taxon>Anthemidinae</taxon>
        <taxon>Tanacetum</taxon>
    </lineage>
</organism>
<comment type="caution">
    <text evidence="6">The sequence shown here is derived from an EMBL/GenBank/DDBJ whole genome shotgun (WGS) entry which is preliminary data.</text>
</comment>
<dbReference type="Pfam" id="PF22936">
    <property type="entry name" value="Pol_BBD"/>
    <property type="match status" value="1"/>
</dbReference>
<feature type="coiled-coil region" evidence="1">
    <location>
        <begin position="74"/>
        <end position="101"/>
    </location>
</feature>
<feature type="domain" description="DUF4283" evidence="4">
    <location>
        <begin position="429"/>
        <end position="512"/>
    </location>
</feature>
<accession>A0ABQ5J516</accession>
<keyword evidence="1" id="KW-0175">Coiled coil</keyword>
<keyword evidence="7" id="KW-1185">Reference proteome</keyword>
<protein>
    <submittedName>
        <fullName evidence="6">Retrovirus-related pol polyprotein from transposon TNT 1-94</fullName>
    </submittedName>
</protein>
<dbReference type="InterPro" id="IPR052343">
    <property type="entry name" value="Retrotransposon-Effector_Assoc"/>
</dbReference>
<feature type="region of interest" description="Disordered" evidence="2">
    <location>
        <begin position="24"/>
        <end position="49"/>
    </location>
</feature>
<dbReference type="InterPro" id="IPR054722">
    <property type="entry name" value="PolX-like_BBD"/>
</dbReference>
<dbReference type="PANTHER" id="PTHR46890:SF48">
    <property type="entry name" value="RNA-DIRECTED DNA POLYMERASE"/>
    <property type="match status" value="1"/>
</dbReference>
<feature type="domain" description="Retrovirus-related Pol polyprotein from transposon TNT 1-94-like beta-barrel" evidence="5">
    <location>
        <begin position="190"/>
        <end position="232"/>
    </location>
</feature>
<proteinExistence type="predicted"/>
<reference evidence="6" key="2">
    <citation type="submission" date="2022-01" db="EMBL/GenBank/DDBJ databases">
        <authorList>
            <person name="Yamashiro T."/>
            <person name="Shiraishi A."/>
            <person name="Satake H."/>
            <person name="Nakayama K."/>
        </authorList>
    </citation>
    <scope>NUCLEOTIDE SEQUENCE</scope>
</reference>
<evidence type="ECO:0000259" key="3">
    <source>
        <dbReference type="Pfam" id="PF00078"/>
    </source>
</evidence>
<name>A0ABQ5J516_9ASTR</name>
<dbReference type="EMBL" id="BQNB010021505">
    <property type="protein sequence ID" value="GJU07090.1"/>
    <property type="molecule type" value="Genomic_DNA"/>
</dbReference>
<dbReference type="Pfam" id="PF00078">
    <property type="entry name" value="RVT_1"/>
    <property type="match status" value="1"/>
</dbReference>
<feature type="compositionally biased region" description="Basic and acidic residues" evidence="2">
    <location>
        <begin position="26"/>
        <end position="48"/>
    </location>
</feature>
<dbReference type="PANTHER" id="PTHR46890">
    <property type="entry name" value="NON-LTR RETROLELEMENT REVERSE TRANSCRIPTASE-LIKE PROTEIN-RELATED"/>
    <property type="match status" value="1"/>
</dbReference>
<evidence type="ECO:0000259" key="5">
    <source>
        <dbReference type="Pfam" id="PF22936"/>
    </source>
</evidence>